<dbReference type="AlphaFoldDB" id="A0A7J8ERA0"/>
<keyword evidence="2" id="KW-1185">Reference proteome</keyword>
<dbReference type="Proteomes" id="UP000550707">
    <property type="component" value="Unassembled WGS sequence"/>
</dbReference>
<accession>A0A7J8ERA0</accession>
<reference evidence="1 2" key="1">
    <citation type="journal article" date="2020" name="Nature">
        <title>Six reference-quality genomes reveal evolution of bat adaptations.</title>
        <authorList>
            <person name="Jebb D."/>
            <person name="Huang Z."/>
            <person name="Pippel M."/>
            <person name="Hughes G.M."/>
            <person name="Lavrichenko K."/>
            <person name="Devanna P."/>
            <person name="Winkler S."/>
            <person name="Jermiin L.S."/>
            <person name="Skirmuntt E.C."/>
            <person name="Katzourakis A."/>
            <person name="Burkitt-Gray L."/>
            <person name="Ray D.A."/>
            <person name="Sullivan K.A.M."/>
            <person name="Roscito J.G."/>
            <person name="Kirilenko B.M."/>
            <person name="Davalos L.M."/>
            <person name="Corthals A.P."/>
            <person name="Power M.L."/>
            <person name="Jones G."/>
            <person name="Ransome R.D."/>
            <person name="Dechmann D.K.N."/>
            <person name="Locatelli A.G."/>
            <person name="Puechmaille S.J."/>
            <person name="Fedrigo O."/>
            <person name="Jarvis E.D."/>
            <person name="Hiller M."/>
            <person name="Vernes S.C."/>
            <person name="Myers E.W."/>
            <person name="Teeling E.C."/>
        </authorList>
    </citation>
    <scope>NUCLEOTIDE SEQUENCE [LARGE SCALE GENOMIC DNA]</scope>
    <source>
        <strain evidence="1">MMolMol1</strain>
        <tissue evidence="1">Muscle</tissue>
    </source>
</reference>
<evidence type="ECO:0000313" key="2">
    <source>
        <dbReference type="Proteomes" id="UP000550707"/>
    </source>
</evidence>
<evidence type="ECO:0000313" key="1">
    <source>
        <dbReference type="EMBL" id="KAF6437994.1"/>
    </source>
</evidence>
<proteinExistence type="predicted"/>
<gene>
    <name evidence="1" type="ORF">HJG59_008694</name>
</gene>
<name>A0A7J8ERA0_MOLMO</name>
<dbReference type="EMBL" id="JACASF010000013">
    <property type="protein sequence ID" value="KAF6437994.1"/>
    <property type="molecule type" value="Genomic_DNA"/>
</dbReference>
<comment type="caution">
    <text evidence="1">The sequence shown here is derived from an EMBL/GenBank/DDBJ whole genome shotgun (WGS) entry which is preliminary data.</text>
</comment>
<sequence>MSPALVGRAGGSHSMCPFTSMFLSLSPSHSICTKNGKIPSGEDKKQKQIKKSGFQFDIRITRSSISTFPFGSQNISIGGCCGSKSQRQSLWSLARQFPFIGLNVLIYKMGIWPWPVWLSRPESPGFSFC</sequence>
<organism evidence="1 2">
    <name type="scientific">Molossus molossus</name>
    <name type="common">Pallas' mastiff bat</name>
    <name type="synonym">Vespertilio molossus</name>
    <dbReference type="NCBI Taxonomy" id="27622"/>
    <lineage>
        <taxon>Eukaryota</taxon>
        <taxon>Metazoa</taxon>
        <taxon>Chordata</taxon>
        <taxon>Craniata</taxon>
        <taxon>Vertebrata</taxon>
        <taxon>Euteleostomi</taxon>
        <taxon>Mammalia</taxon>
        <taxon>Eutheria</taxon>
        <taxon>Laurasiatheria</taxon>
        <taxon>Chiroptera</taxon>
        <taxon>Yangochiroptera</taxon>
        <taxon>Molossidae</taxon>
        <taxon>Molossus</taxon>
    </lineage>
</organism>
<protein>
    <submittedName>
        <fullName evidence="1">Uncharacterized protein</fullName>
    </submittedName>
</protein>
<dbReference type="InParanoid" id="A0A7J8ERA0"/>